<reference evidence="3 4" key="1">
    <citation type="submission" date="2017-10" db="EMBL/GenBank/DDBJ databases">
        <title>Draft genome of Longibacter Salinarum.</title>
        <authorList>
            <person name="Goh K.M."/>
            <person name="Shamsir M.S."/>
            <person name="Lim S.W."/>
        </authorList>
    </citation>
    <scope>NUCLEOTIDE SEQUENCE [LARGE SCALE GENOMIC DNA]</scope>
    <source>
        <strain evidence="3 4">KCTC 52045</strain>
    </source>
</reference>
<keyword evidence="2" id="KW-0472">Membrane</keyword>
<dbReference type="InterPro" id="IPR005133">
    <property type="entry name" value="PhaG_MnhG_YufB"/>
</dbReference>
<feature type="compositionally biased region" description="Basic residues" evidence="1">
    <location>
        <begin position="136"/>
        <end position="145"/>
    </location>
</feature>
<dbReference type="PANTHER" id="PTHR34703:SF1">
    <property type="entry name" value="ANTIPORTER SUBUNIT MNHG2-RELATED"/>
    <property type="match status" value="1"/>
</dbReference>
<sequence>MTALVSFCLIVGSAFVLVAAIGLVRLPDLLMRMHAATKAGTLGAGLLLTAVAVAVPGEGVAVKAIATIVFLVMTAPIASHVIARAAYYAGDVVLWENTFVDELAVFIRSDDSCRSGETEAEWGSPAPEEDVSVRPPSRRRGAPSF</sequence>
<keyword evidence="2" id="KW-0812">Transmembrane</keyword>
<gene>
    <name evidence="3" type="ORF">CRI94_00640</name>
</gene>
<dbReference type="SMR" id="A0A2A8D2G2"/>
<protein>
    <submittedName>
        <fullName evidence="3">Na+/H+ antiporter subunit G</fullName>
    </submittedName>
</protein>
<keyword evidence="4" id="KW-1185">Reference proteome</keyword>
<dbReference type="PANTHER" id="PTHR34703">
    <property type="entry name" value="ANTIPORTER SUBUNIT MNHG2-RELATED"/>
    <property type="match status" value="1"/>
</dbReference>
<proteinExistence type="predicted"/>
<keyword evidence="2" id="KW-1133">Transmembrane helix</keyword>
<feature type="region of interest" description="Disordered" evidence="1">
    <location>
        <begin position="115"/>
        <end position="145"/>
    </location>
</feature>
<dbReference type="Proteomes" id="UP000220102">
    <property type="component" value="Unassembled WGS sequence"/>
</dbReference>
<evidence type="ECO:0000256" key="2">
    <source>
        <dbReference type="SAM" id="Phobius"/>
    </source>
</evidence>
<dbReference type="NCBIfam" id="NF009314">
    <property type="entry name" value="PRK12674.1-2"/>
    <property type="match status" value="1"/>
</dbReference>
<feature type="transmembrane region" description="Helical" evidence="2">
    <location>
        <begin position="61"/>
        <end position="83"/>
    </location>
</feature>
<accession>A0A2A8D2G2</accession>
<dbReference type="RefSeq" id="WP_098073735.1">
    <property type="nucleotide sequence ID" value="NZ_PDEQ01000001.1"/>
</dbReference>
<dbReference type="Pfam" id="PF03334">
    <property type="entry name" value="PhaG_MnhG_YufB"/>
    <property type="match status" value="1"/>
</dbReference>
<dbReference type="NCBIfam" id="TIGR01300">
    <property type="entry name" value="CPA3_mnhG_phaG"/>
    <property type="match status" value="1"/>
</dbReference>
<evidence type="ECO:0000256" key="1">
    <source>
        <dbReference type="SAM" id="MobiDB-lite"/>
    </source>
</evidence>
<name>A0A2A8D2G2_9BACT</name>
<dbReference type="OrthoDB" id="9806575at2"/>
<feature type="transmembrane region" description="Helical" evidence="2">
    <location>
        <begin position="36"/>
        <end position="55"/>
    </location>
</feature>
<dbReference type="AlphaFoldDB" id="A0A2A8D2G2"/>
<evidence type="ECO:0000313" key="3">
    <source>
        <dbReference type="EMBL" id="PEN14838.1"/>
    </source>
</evidence>
<comment type="caution">
    <text evidence="3">The sequence shown here is derived from an EMBL/GenBank/DDBJ whole genome shotgun (WGS) entry which is preliminary data.</text>
</comment>
<feature type="transmembrane region" description="Helical" evidence="2">
    <location>
        <begin position="6"/>
        <end position="24"/>
    </location>
</feature>
<organism evidence="3 4">
    <name type="scientific">Longibacter salinarum</name>
    <dbReference type="NCBI Taxonomy" id="1850348"/>
    <lineage>
        <taxon>Bacteria</taxon>
        <taxon>Pseudomonadati</taxon>
        <taxon>Rhodothermota</taxon>
        <taxon>Rhodothermia</taxon>
        <taxon>Rhodothermales</taxon>
        <taxon>Salisaetaceae</taxon>
        <taxon>Longibacter</taxon>
    </lineage>
</organism>
<evidence type="ECO:0000313" key="4">
    <source>
        <dbReference type="Proteomes" id="UP000220102"/>
    </source>
</evidence>
<dbReference type="GO" id="GO:0015385">
    <property type="term" value="F:sodium:proton antiporter activity"/>
    <property type="evidence" value="ECO:0007669"/>
    <property type="project" value="TreeGrafter"/>
</dbReference>
<dbReference type="EMBL" id="PDEQ01000001">
    <property type="protein sequence ID" value="PEN14838.1"/>
    <property type="molecule type" value="Genomic_DNA"/>
</dbReference>